<gene>
    <name evidence="2" type="ordered locus">DVU_3186</name>
</gene>
<proteinExistence type="predicted"/>
<dbReference type="GO" id="GO:0006355">
    <property type="term" value="P:regulation of DNA-templated transcription"/>
    <property type="evidence" value="ECO:0007669"/>
    <property type="project" value="InterPro"/>
</dbReference>
<dbReference type="HOGENOM" id="CLU_1213249_0_0_7"/>
<dbReference type="EnsemblBacteria" id="AAS97656">
    <property type="protein sequence ID" value="AAS97656"/>
    <property type="gene ID" value="DVU_3186"/>
</dbReference>
<evidence type="ECO:0000313" key="2">
    <source>
        <dbReference type="EMBL" id="AAS97656.1"/>
    </source>
</evidence>
<dbReference type="EMBL" id="AE017285">
    <property type="protein sequence ID" value="AAS97656.1"/>
    <property type="molecule type" value="Genomic_DNA"/>
</dbReference>
<dbReference type="Pfam" id="PF13411">
    <property type="entry name" value="MerR_1"/>
    <property type="match status" value="1"/>
</dbReference>
<evidence type="ECO:0000259" key="1">
    <source>
        <dbReference type="Pfam" id="PF13411"/>
    </source>
</evidence>
<dbReference type="SUPFAM" id="SSF46955">
    <property type="entry name" value="Putative DNA-binding domain"/>
    <property type="match status" value="1"/>
</dbReference>
<organism evidence="2 3">
    <name type="scientific">Nitratidesulfovibrio vulgaris (strain ATCC 29579 / DSM 644 / CCUG 34227 / NCIMB 8303 / VKM B-1760 / Hildenborough)</name>
    <name type="common">Desulfovibrio vulgaris</name>
    <dbReference type="NCBI Taxonomy" id="882"/>
    <lineage>
        <taxon>Bacteria</taxon>
        <taxon>Pseudomonadati</taxon>
        <taxon>Thermodesulfobacteriota</taxon>
        <taxon>Desulfovibrionia</taxon>
        <taxon>Desulfovibrionales</taxon>
        <taxon>Desulfovibrionaceae</taxon>
        <taxon>Nitratidesulfovibrio</taxon>
    </lineage>
</organism>
<sequence>MHVAVADVNGDGSFSAAWLLHRLRIAATVAEVSATGNAAGCWRDAMHDENGTRQDGLLTIADIARHFGLPESTARYYCKRFAPFMPSVGEGRRRRYRPGALEVVEAVLDAMQTARNAAAVEARLAGRFARNVLPLSSASGYDGQPPMRGAHTPELASVPAETAGMAAIAPSRASVPVAGALLPEAALALLEQQNRTLACIADALSSLSARQDELARLVAHARGVEDELAGLRRDVGNLRILLNASEKMQQQDLDQLRTWLTRIIDEKRRAARG</sequence>
<dbReference type="Proteomes" id="UP000002194">
    <property type="component" value="Chromosome"/>
</dbReference>
<dbReference type="SMR" id="Q725K8"/>
<dbReference type="eggNOG" id="COG0789">
    <property type="taxonomic scope" value="Bacteria"/>
</dbReference>
<keyword evidence="3" id="KW-1185">Reference proteome</keyword>
<dbReference type="PaxDb" id="882-DVU_3186"/>
<dbReference type="PATRIC" id="fig|882.5.peg.2891"/>
<name>Q725K8_NITV2</name>
<dbReference type="OrthoDB" id="5520755at2"/>
<evidence type="ECO:0000313" key="3">
    <source>
        <dbReference type="Proteomes" id="UP000002194"/>
    </source>
</evidence>
<reference evidence="2 3" key="1">
    <citation type="journal article" date="2004" name="Nat. Biotechnol.">
        <title>The genome sequence of the anaerobic, sulfate-reducing bacterium Desulfovibrio vulgaris Hildenborough.</title>
        <authorList>
            <person name="Heidelberg J.F."/>
            <person name="Seshadri R."/>
            <person name="Haveman S.A."/>
            <person name="Hemme C.L."/>
            <person name="Paulsen I.T."/>
            <person name="Kolonay J.F."/>
            <person name="Eisen J.A."/>
            <person name="Ward N."/>
            <person name="Methe B."/>
            <person name="Brinkac L.M."/>
            <person name="Daugherty S.C."/>
            <person name="Deboy R.T."/>
            <person name="Dodson R.J."/>
            <person name="Durkin A.S."/>
            <person name="Madupu R."/>
            <person name="Nelson W.C."/>
            <person name="Sullivan S.A."/>
            <person name="Fouts D."/>
            <person name="Haft D.H."/>
            <person name="Selengut J."/>
            <person name="Peterson J.D."/>
            <person name="Davidsen T.M."/>
            <person name="Zafar N."/>
            <person name="Zhou L."/>
            <person name="Radune D."/>
            <person name="Dimitrov G."/>
            <person name="Hance M."/>
            <person name="Tran K."/>
            <person name="Khouri H."/>
            <person name="Gill J."/>
            <person name="Utterback T.R."/>
            <person name="Feldblyum T.V."/>
            <person name="Wall J.D."/>
            <person name="Voordouw G."/>
            <person name="Fraser C.M."/>
        </authorList>
    </citation>
    <scope>NUCLEOTIDE SEQUENCE [LARGE SCALE GENOMIC DNA]</scope>
    <source>
        <strain evidence="3">ATCC 29579 / DSM 644 / NCIMB 8303 / VKM B-1760 / Hildenborough</strain>
    </source>
</reference>
<dbReference type="STRING" id="882.DVU_3186"/>
<dbReference type="GO" id="GO:0003677">
    <property type="term" value="F:DNA binding"/>
    <property type="evidence" value="ECO:0007669"/>
    <property type="project" value="InterPro"/>
</dbReference>
<dbReference type="AlphaFoldDB" id="Q725K8"/>
<dbReference type="InterPro" id="IPR000551">
    <property type="entry name" value="MerR-type_HTH_dom"/>
</dbReference>
<dbReference type="KEGG" id="dvu:DVU_3186"/>
<protein>
    <recommendedName>
        <fullName evidence="1">HTH merR-type domain-containing protein</fullName>
    </recommendedName>
</protein>
<dbReference type="InterPro" id="IPR009061">
    <property type="entry name" value="DNA-bd_dom_put_sf"/>
</dbReference>
<feature type="domain" description="HTH merR-type" evidence="1">
    <location>
        <begin position="59"/>
        <end position="107"/>
    </location>
</feature>
<accession>Q725K8</accession>
<dbReference type="Gene3D" id="1.10.1660.10">
    <property type="match status" value="1"/>
</dbReference>